<dbReference type="Proteomes" id="UP000759537">
    <property type="component" value="Unassembled WGS sequence"/>
</dbReference>
<comment type="subcellular location">
    <subcellularLocation>
        <location evidence="1">Membrane</location>
        <topology evidence="1">Multi-pass membrane protein</topology>
    </subcellularLocation>
</comment>
<name>A0A9P5T5H9_9AGAM</name>
<dbReference type="Pfam" id="PF03619">
    <property type="entry name" value="Solute_trans_a"/>
    <property type="match status" value="1"/>
</dbReference>
<evidence type="ECO:0000256" key="3">
    <source>
        <dbReference type="ARBA" id="ARBA00022989"/>
    </source>
</evidence>
<dbReference type="OrthoDB" id="5348404at2759"/>
<feature type="transmembrane region" description="Helical" evidence="6">
    <location>
        <begin position="203"/>
        <end position="219"/>
    </location>
</feature>
<dbReference type="EMBL" id="WHVB01000015">
    <property type="protein sequence ID" value="KAF8476290.1"/>
    <property type="molecule type" value="Genomic_DNA"/>
</dbReference>
<dbReference type="AlphaFoldDB" id="A0A9P5T5H9"/>
<keyword evidence="4 6" id="KW-0472">Membrane</keyword>
<dbReference type="PANTHER" id="PTHR23423">
    <property type="entry name" value="ORGANIC SOLUTE TRANSPORTER-RELATED"/>
    <property type="match status" value="1"/>
</dbReference>
<accession>A0A9P5T5H9</accession>
<keyword evidence="3 6" id="KW-1133">Transmembrane helix</keyword>
<feature type="transmembrane region" description="Helical" evidence="6">
    <location>
        <begin position="164"/>
        <end position="183"/>
    </location>
</feature>
<sequence>MTCPSDNYQAVDQSHFWSGGSLHWDAHRVGWAVAGACTVVTVIISAISVLQHCRNYTKPAQQRQIIRILYMPPVYAIISFFSFRFFRSYTYYSLAETVYEAITISAFLLLLVEYVASTATGHSAEGALARKDKKPLPIPLCFWRYRPSKAYFMYTLKWSVMQYVLIRPIVTVVGMICQAYNVLCVSESFNARFADVYLEAIDFISISIALYGLILFYGLTKEELAGNRPLAKFLSIKLIVMFTFYQSFVFNAMKNRVLHGSQFWTSTNVADGLTAFTTCIEMIFFSLFMMWSFSWMPYHVQPGEPHTSVWRPLWHSINFWDFAVEIGSEFAYFASRITGRPPPAPIEPNICQAFGVEGYSSSEKGEREQEGDAEKTEVSP</sequence>
<protein>
    <submittedName>
        <fullName evidence="7">DUF300-domain-containing protein</fullName>
    </submittedName>
</protein>
<evidence type="ECO:0000256" key="2">
    <source>
        <dbReference type="ARBA" id="ARBA00022692"/>
    </source>
</evidence>
<evidence type="ECO:0000256" key="4">
    <source>
        <dbReference type="ARBA" id="ARBA00023136"/>
    </source>
</evidence>
<evidence type="ECO:0000256" key="1">
    <source>
        <dbReference type="ARBA" id="ARBA00004141"/>
    </source>
</evidence>
<feature type="transmembrane region" description="Helical" evidence="6">
    <location>
        <begin position="65"/>
        <end position="86"/>
    </location>
</feature>
<dbReference type="InterPro" id="IPR005178">
    <property type="entry name" value="Ostalpha/TMEM184C"/>
</dbReference>
<dbReference type="SMART" id="SM01417">
    <property type="entry name" value="Solute_trans_a"/>
    <property type="match status" value="1"/>
</dbReference>
<dbReference type="GO" id="GO:0016020">
    <property type="term" value="C:membrane"/>
    <property type="evidence" value="ECO:0007669"/>
    <property type="project" value="UniProtKB-SubCell"/>
</dbReference>
<feature type="transmembrane region" description="Helical" evidence="6">
    <location>
        <begin position="231"/>
        <end position="253"/>
    </location>
</feature>
<feature type="region of interest" description="Disordered" evidence="5">
    <location>
        <begin position="359"/>
        <end position="380"/>
    </location>
</feature>
<evidence type="ECO:0000256" key="6">
    <source>
        <dbReference type="SAM" id="Phobius"/>
    </source>
</evidence>
<feature type="transmembrane region" description="Helical" evidence="6">
    <location>
        <begin position="98"/>
        <end position="116"/>
    </location>
</feature>
<comment type="caution">
    <text evidence="7">The sequence shown here is derived from an EMBL/GenBank/DDBJ whole genome shotgun (WGS) entry which is preliminary data.</text>
</comment>
<reference evidence="7" key="2">
    <citation type="journal article" date="2020" name="Nat. Commun.">
        <title>Large-scale genome sequencing of mycorrhizal fungi provides insights into the early evolution of symbiotic traits.</title>
        <authorList>
            <person name="Miyauchi S."/>
            <person name="Kiss E."/>
            <person name="Kuo A."/>
            <person name="Drula E."/>
            <person name="Kohler A."/>
            <person name="Sanchez-Garcia M."/>
            <person name="Morin E."/>
            <person name="Andreopoulos B."/>
            <person name="Barry K.W."/>
            <person name="Bonito G."/>
            <person name="Buee M."/>
            <person name="Carver A."/>
            <person name="Chen C."/>
            <person name="Cichocki N."/>
            <person name="Clum A."/>
            <person name="Culley D."/>
            <person name="Crous P.W."/>
            <person name="Fauchery L."/>
            <person name="Girlanda M."/>
            <person name="Hayes R.D."/>
            <person name="Keri Z."/>
            <person name="LaButti K."/>
            <person name="Lipzen A."/>
            <person name="Lombard V."/>
            <person name="Magnuson J."/>
            <person name="Maillard F."/>
            <person name="Murat C."/>
            <person name="Nolan M."/>
            <person name="Ohm R.A."/>
            <person name="Pangilinan J."/>
            <person name="Pereira M.F."/>
            <person name="Perotto S."/>
            <person name="Peter M."/>
            <person name="Pfister S."/>
            <person name="Riley R."/>
            <person name="Sitrit Y."/>
            <person name="Stielow J.B."/>
            <person name="Szollosi G."/>
            <person name="Zifcakova L."/>
            <person name="Stursova M."/>
            <person name="Spatafora J.W."/>
            <person name="Tedersoo L."/>
            <person name="Vaario L.M."/>
            <person name="Yamada A."/>
            <person name="Yan M."/>
            <person name="Wang P."/>
            <person name="Xu J."/>
            <person name="Bruns T."/>
            <person name="Baldrian P."/>
            <person name="Vilgalys R."/>
            <person name="Dunand C."/>
            <person name="Henrissat B."/>
            <person name="Grigoriev I.V."/>
            <person name="Hibbett D."/>
            <person name="Nagy L.G."/>
            <person name="Martin F.M."/>
        </authorList>
    </citation>
    <scope>NUCLEOTIDE SEQUENCE</scope>
    <source>
        <strain evidence="7">Prilba</strain>
    </source>
</reference>
<reference evidence="7" key="1">
    <citation type="submission" date="2019-10" db="EMBL/GenBank/DDBJ databases">
        <authorList>
            <consortium name="DOE Joint Genome Institute"/>
            <person name="Kuo A."/>
            <person name="Miyauchi S."/>
            <person name="Kiss E."/>
            <person name="Drula E."/>
            <person name="Kohler A."/>
            <person name="Sanchez-Garcia M."/>
            <person name="Andreopoulos B."/>
            <person name="Barry K.W."/>
            <person name="Bonito G."/>
            <person name="Buee M."/>
            <person name="Carver A."/>
            <person name="Chen C."/>
            <person name="Cichocki N."/>
            <person name="Clum A."/>
            <person name="Culley D."/>
            <person name="Crous P.W."/>
            <person name="Fauchery L."/>
            <person name="Girlanda M."/>
            <person name="Hayes R."/>
            <person name="Keri Z."/>
            <person name="LaButti K."/>
            <person name="Lipzen A."/>
            <person name="Lombard V."/>
            <person name="Magnuson J."/>
            <person name="Maillard F."/>
            <person name="Morin E."/>
            <person name="Murat C."/>
            <person name="Nolan M."/>
            <person name="Ohm R."/>
            <person name="Pangilinan J."/>
            <person name="Pereira M."/>
            <person name="Perotto S."/>
            <person name="Peter M."/>
            <person name="Riley R."/>
            <person name="Sitrit Y."/>
            <person name="Stielow B."/>
            <person name="Szollosi G."/>
            <person name="Zifcakova L."/>
            <person name="Stursova M."/>
            <person name="Spatafora J.W."/>
            <person name="Tedersoo L."/>
            <person name="Vaario L.-M."/>
            <person name="Yamada A."/>
            <person name="Yan M."/>
            <person name="Wang P."/>
            <person name="Xu J."/>
            <person name="Bruns T."/>
            <person name="Baldrian P."/>
            <person name="Vilgalys R."/>
            <person name="Henrissat B."/>
            <person name="Grigoriev I.V."/>
            <person name="Hibbett D."/>
            <person name="Nagy L.G."/>
            <person name="Martin F.M."/>
        </authorList>
    </citation>
    <scope>NUCLEOTIDE SEQUENCE</scope>
    <source>
        <strain evidence="7">Prilba</strain>
    </source>
</reference>
<keyword evidence="2 6" id="KW-0812">Transmembrane</keyword>
<evidence type="ECO:0000313" key="8">
    <source>
        <dbReference type="Proteomes" id="UP000759537"/>
    </source>
</evidence>
<feature type="transmembrane region" description="Helical" evidence="6">
    <location>
        <begin position="273"/>
        <end position="293"/>
    </location>
</feature>
<organism evidence="7 8">
    <name type="scientific">Russula ochroleuca</name>
    <dbReference type="NCBI Taxonomy" id="152965"/>
    <lineage>
        <taxon>Eukaryota</taxon>
        <taxon>Fungi</taxon>
        <taxon>Dikarya</taxon>
        <taxon>Basidiomycota</taxon>
        <taxon>Agaricomycotina</taxon>
        <taxon>Agaricomycetes</taxon>
        <taxon>Russulales</taxon>
        <taxon>Russulaceae</taxon>
        <taxon>Russula</taxon>
    </lineage>
</organism>
<evidence type="ECO:0000313" key="7">
    <source>
        <dbReference type="EMBL" id="KAF8476290.1"/>
    </source>
</evidence>
<feature type="compositionally biased region" description="Basic and acidic residues" evidence="5">
    <location>
        <begin position="363"/>
        <end position="380"/>
    </location>
</feature>
<evidence type="ECO:0000256" key="5">
    <source>
        <dbReference type="SAM" id="MobiDB-lite"/>
    </source>
</evidence>
<keyword evidence="8" id="KW-1185">Reference proteome</keyword>
<feature type="transmembrane region" description="Helical" evidence="6">
    <location>
        <begin position="29"/>
        <end position="53"/>
    </location>
</feature>
<gene>
    <name evidence="7" type="ORF">DFH94DRAFT_758219</name>
</gene>
<proteinExistence type="predicted"/>